<sequence>MELVRIAVLDAYDAVCTFMDNSAEESLNYWDDDLHEYLQGTASTFAFTVSADSEDSLYLVAGNKISFQYNKRDYYMNIVHVERDEEIVSVEAYSLNFELLNEQVGPYKAAAAMSLEEYLALFNSEKVLTVRRNEVSDRKIKHEWTGSSTILARLFSLATVFSAEVEFEPVLNKDHSLAEIVVNFYKEHTDSVQGIGKDREDIVLRYGASIYGVRKKTDIVELYTAIRPTGKDGLGIYDLEKTELDAEGEVEYQSVKGDGAIRAVQARDRFPSNLMNKKDGYILVDWSYETSNVNSLYGRALAELKKNCVPKVSYEVDGYFDIRIGDTVTIADEEYNPPLYLKARVSEQIRSFTDRTKCKTTFSNFTELQSQIDPALLAQVNALVEASRLYTCSIISDHGIFFKNSVGSTTLTALVMDGGKDVTDAMVIKWKKDGADLDGGKSVVIQAADIMEKAVYRFEALDDEGSVKGVSEVTVTNVSDGTDGEDATLVRIESSRGTVFKNNSIATVLSVVVYHGSKRITDISTLRDVYGQNAFLEWSWQKLDEATFGVISSSDKMIGSGGFTLTISSDEVDGKCTFMCELKN</sequence>
<gene>
    <name evidence="2" type="ORF">SAMN02745243_02697</name>
</gene>
<protein>
    <submittedName>
        <fullName evidence="2">Phage minor structural protein, N-terminal region</fullName>
    </submittedName>
</protein>
<feature type="domain" description="Tail spike" evidence="1">
    <location>
        <begin position="138"/>
        <end position="367"/>
    </location>
</feature>
<accession>A0A1M6RH71</accession>
<dbReference type="STRING" id="1121950.SAMN02745243_02697"/>
<evidence type="ECO:0000259" key="1">
    <source>
        <dbReference type="Pfam" id="PF06605"/>
    </source>
</evidence>
<dbReference type="AlphaFoldDB" id="A0A1M6RH71"/>
<dbReference type="EMBL" id="FQZY01000042">
    <property type="protein sequence ID" value="SHK31707.1"/>
    <property type="molecule type" value="Genomic_DNA"/>
</dbReference>
<dbReference type="InterPro" id="IPR010572">
    <property type="entry name" value="Tail_dom"/>
</dbReference>
<keyword evidence="3" id="KW-1185">Reference proteome</keyword>
<dbReference type="RefSeq" id="WP_073111351.1">
    <property type="nucleotide sequence ID" value="NZ_FQZY01000042.1"/>
</dbReference>
<dbReference type="InterPro" id="IPR007119">
    <property type="entry name" value="Phage_tail_spike_N"/>
</dbReference>
<proteinExistence type="predicted"/>
<name>A0A1M6RH71_9FIRM</name>
<evidence type="ECO:0000313" key="3">
    <source>
        <dbReference type="Proteomes" id="UP000184301"/>
    </source>
</evidence>
<reference evidence="2 3" key="1">
    <citation type="submission" date="2016-11" db="EMBL/GenBank/DDBJ databases">
        <authorList>
            <person name="Jaros S."/>
            <person name="Januszkiewicz K."/>
            <person name="Wedrychowicz H."/>
        </authorList>
    </citation>
    <scope>NUCLEOTIDE SEQUENCE [LARGE SCALE GENOMIC DNA]</scope>
    <source>
        <strain evidence="2 3">DSM 15480</strain>
    </source>
</reference>
<dbReference type="NCBIfam" id="TIGR01665">
    <property type="entry name" value="put_anti_recept"/>
    <property type="match status" value="1"/>
</dbReference>
<evidence type="ECO:0000313" key="2">
    <source>
        <dbReference type="EMBL" id="SHK31707.1"/>
    </source>
</evidence>
<dbReference type="Pfam" id="PF06605">
    <property type="entry name" value="Prophage_tail"/>
    <property type="match status" value="1"/>
</dbReference>
<dbReference type="OrthoDB" id="1949411at2"/>
<dbReference type="Proteomes" id="UP000184301">
    <property type="component" value="Unassembled WGS sequence"/>
</dbReference>
<organism evidence="2 3">
    <name type="scientific">Hespellia stercorisuis DSM 15480</name>
    <dbReference type="NCBI Taxonomy" id="1121950"/>
    <lineage>
        <taxon>Bacteria</taxon>
        <taxon>Bacillati</taxon>
        <taxon>Bacillota</taxon>
        <taxon>Clostridia</taxon>
        <taxon>Lachnospirales</taxon>
        <taxon>Lachnospiraceae</taxon>
        <taxon>Hespellia</taxon>
    </lineage>
</organism>